<proteinExistence type="predicted"/>
<dbReference type="AlphaFoldDB" id="A0A8X6SNT3"/>
<comment type="caution">
    <text evidence="1">The sequence shown here is derived from an EMBL/GenBank/DDBJ whole genome shotgun (WGS) entry which is preliminary data.</text>
</comment>
<evidence type="ECO:0000313" key="2">
    <source>
        <dbReference type="Proteomes" id="UP000887159"/>
    </source>
</evidence>
<organism evidence="1 2">
    <name type="scientific">Trichonephila clavipes</name>
    <name type="common">Golden silk orbweaver</name>
    <name type="synonym">Nephila clavipes</name>
    <dbReference type="NCBI Taxonomy" id="2585209"/>
    <lineage>
        <taxon>Eukaryota</taxon>
        <taxon>Metazoa</taxon>
        <taxon>Ecdysozoa</taxon>
        <taxon>Arthropoda</taxon>
        <taxon>Chelicerata</taxon>
        <taxon>Arachnida</taxon>
        <taxon>Araneae</taxon>
        <taxon>Araneomorphae</taxon>
        <taxon>Entelegynae</taxon>
        <taxon>Araneoidea</taxon>
        <taxon>Nephilidae</taxon>
        <taxon>Trichonephila</taxon>
    </lineage>
</organism>
<keyword evidence="2" id="KW-1185">Reference proteome</keyword>
<reference evidence="1" key="1">
    <citation type="submission" date="2020-08" db="EMBL/GenBank/DDBJ databases">
        <title>Multicomponent nature underlies the extraordinary mechanical properties of spider dragline silk.</title>
        <authorList>
            <person name="Kono N."/>
            <person name="Nakamura H."/>
            <person name="Mori M."/>
            <person name="Yoshida Y."/>
            <person name="Ohtoshi R."/>
            <person name="Malay A.D."/>
            <person name="Moran D.A.P."/>
            <person name="Tomita M."/>
            <person name="Numata K."/>
            <person name="Arakawa K."/>
        </authorList>
    </citation>
    <scope>NUCLEOTIDE SEQUENCE</scope>
</reference>
<protein>
    <submittedName>
        <fullName evidence="1">Uncharacterized protein</fullName>
    </submittedName>
</protein>
<evidence type="ECO:0000313" key="1">
    <source>
        <dbReference type="EMBL" id="GFY16871.1"/>
    </source>
</evidence>
<gene>
    <name evidence="1" type="ORF">TNCV_3689291</name>
</gene>
<dbReference type="EMBL" id="BMAU01021342">
    <property type="protein sequence ID" value="GFY16871.1"/>
    <property type="molecule type" value="Genomic_DNA"/>
</dbReference>
<dbReference type="Proteomes" id="UP000887159">
    <property type="component" value="Unassembled WGS sequence"/>
</dbReference>
<accession>A0A8X6SNT3</accession>
<sequence>MTSNAVELWELVNLGSHNEEKVFTCNVQTQLFIGAGSNGCCEDLIDEMAKMIKYEARLNNYSIGPNCSNGIIVDNSMYKQPLPYPSLYTPPFHGTCLMPHSGF</sequence>
<name>A0A8X6SNT3_TRICX</name>